<gene>
    <name evidence="7" type="ORF">G6F51_002260</name>
</gene>
<feature type="region of interest" description="Disordered" evidence="6">
    <location>
        <begin position="1"/>
        <end position="46"/>
    </location>
</feature>
<feature type="compositionally biased region" description="Basic residues" evidence="6">
    <location>
        <begin position="9"/>
        <end position="19"/>
    </location>
</feature>
<dbReference type="Proteomes" id="UP000717996">
    <property type="component" value="Unassembled WGS sequence"/>
</dbReference>
<evidence type="ECO:0000313" key="8">
    <source>
        <dbReference type="Proteomes" id="UP000717996"/>
    </source>
</evidence>
<reference evidence="7" key="1">
    <citation type="journal article" date="2020" name="Microb. Genom.">
        <title>Genetic diversity of clinical and environmental Mucorales isolates obtained from an investigation of mucormycosis cases among solid organ transplant recipients.</title>
        <authorList>
            <person name="Nguyen M.H."/>
            <person name="Kaul D."/>
            <person name="Muto C."/>
            <person name="Cheng S.J."/>
            <person name="Richter R.A."/>
            <person name="Bruno V.M."/>
            <person name="Liu G."/>
            <person name="Beyhan S."/>
            <person name="Sundermann A.J."/>
            <person name="Mounaud S."/>
            <person name="Pasculle A.W."/>
            <person name="Nierman W.C."/>
            <person name="Driscoll E."/>
            <person name="Cumbie R."/>
            <person name="Clancy C.J."/>
            <person name="Dupont C.L."/>
        </authorList>
    </citation>
    <scope>NUCLEOTIDE SEQUENCE</scope>
    <source>
        <strain evidence="7">GL16</strain>
    </source>
</reference>
<evidence type="ECO:0000256" key="1">
    <source>
        <dbReference type="ARBA" id="ARBA00016427"/>
    </source>
</evidence>
<dbReference type="Pfam" id="PF22493">
    <property type="entry name" value="PUF_NOP9"/>
    <property type="match status" value="1"/>
</dbReference>
<proteinExistence type="predicted"/>
<evidence type="ECO:0000256" key="3">
    <source>
        <dbReference type="ARBA" id="ARBA00030932"/>
    </source>
</evidence>
<organism evidence="7 8">
    <name type="scientific">Rhizopus oryzae</name>
    <name type="common">Mucormycosis agent</name>
    <name type="synonym">Rhizopus arrhizus var. delemar</name>
    <dbReference type="NCBI Taxonomy" id="64495"/>
    <lineage>
        <taxon>Eukaryota</taxon>
        <taxon>Fungi</taxon>
        <taxon>Fungi incertae sedis</taxon>
        <taxon>Mucoromycota</taxon>
        <taxon>Mucoromycotina</taxon>
        <taxon>Mucoromycetes</taxon>
        <taxon>Mucorales</taxon>
        <taxon>Mucorineae</taxon>
        <taxon>Rhizopodaceae</taxon>
        <taxon>Rhizopus</taxon>
    </lineage>
</organism>
<dbReference type="SUPFAM" id="SSF48371">
    <property type="entry name" value="ARM repeat"/>
    <property type="match status" value="1"/>
</dbReference>
<evidence type="ECO:0000313" key="7">
    <source>
        <dbReference type="EMBL" id="KAG1550761.1"/>
    </source>
</evidence>
<dbReference type="PANTHER" id="PTHR13102">
    <property type="entry name" value="NUCLEOLAR PROTEIN 9"/>
    <property type="match status" value="1"/>
</dbReference>
<dbReference type="InterPro" id="IPR040000">
    <property type="entry name" value="NOP9"/>
</dbReference>
<comment type="caution">
    <text evidence="7">The sequence shown here is derived from an EMBL/GenBank/DDBJ whole genome shotgun (WGS) entry which is preliminary data.</text>
</comment>
<feature type="repeat" description="Pumilio" evidence="5">
    <location>
        <begin position="551"/>
        <end position="586"/>
    </location>
</feature>
<dbReference type="EMBL" id="JAANIT010000189">
    <property type="protein sequence ID" value="KAG1550761.1"/>
    <property type="molecule type" value="Genomic_DNA"/>
</dbReference>
<evidence type="ECO:0000256" key="4">
    <source>
        <dbReference type="ARBA" id="ARBA00031929"/>
    </source>
</evidence>
<dbReference type="GO" id="GO:0030688">
    <property type="term" value="C:preribosome, small subunit precursor"/>
    <property type="evidence" value="ECO:0007669"/>
    <property type="project" value="TreeGrafter"/>
</dbReference>
<dbReference type="GO" id="GO:0000056">
    <property type="term" value="P:ribosomal small subunit export from nucleus"/>
    <property type="evidence" value="ECO:0007669"/>
    <property type="project" value="TreeGrafter"/>
</dbReference>
<evidence type="ECO:0000256" key="2">
    <source>
        <dbReference type="ARBA" id="ARBA00022737"/>
    </source>
</evidence>
<accession>A0A9P6YKB8</accession>
<dbReference type="OMA" id="HHLVRNF"/>
<dbReference type="GO" id="GO:0000472">
    <property type="term" value="P:endonucleolytic cleavage to generate mature 5'-end of SSU-rRNA from (SSU-rRNA, 5.8S rRNA, LSU-rRNA)"/>
    <property type="evidence" value="ECO:0007669"/>
    <property type="project" value="TreeGrafter"/>
</dbReference>
<protein>
    <recommendedName>
        <fullName evidence="1">Nucleolar protein 9</fullName>
    </recommendedName>
    <alternativeName>
        <fullName evidence="3 4">Pumilio domain-containing protein NOP9</fullName>
    </alternativeName>
</protein>
<dbReference type="GO" id="GO:0003723">
    <property type="term" value="F:RNA binding"/>
    <property type="evidence" value="ECO:0007669"/>
    <property type="project" value="InterPro"/>
</dbReference>
<dbReference type="InterPro" id="IPR016024">
    <property type="entry name" value="ARM-type_fold"/>
</dbReference>
<keyword evidence="2" id="KW-0677">Repeat</keyword>
<dbReference type="AlphaFoldDB" id="A0A9P6YKB8"/>
<dbReference type="OrthoDB" id="392571at2759"/>
<dbReference type="SMART" id="SM00025">
    <property type="entry name" value="Pumilio"/>
    <property type="match status" value="6"/>
</dbReference>
<dbReference type="GO" id="GO:0000447">
    <property type="term" value="P:endonucleolytic cleavage in ITS1 to separate SSU-rRNA from 5.8S rRNA and LSU-rRNA from tricistronic rRNA transcript (SSU-rRNA, 5.8S rRNA, LSU-rRNA)"/>
    <property type="evidence" value="ECO:0007669"/>
    <property type="project" value="TreeGrafter"/>
</dbReference>
<dbReference type="GO" id="GO:0000480">
    <property type="term" value="P:endonucleolytic cleavage in 5'-ETS of tricistronic rRNA transcript (SSU-rRNA, 5.8S rRNA, LSU-rRNA)"/>
    <property type="evidence" value="ECO:0007669"/>
    <property type="project" value="TreeGrafter"/>
</dbReference>
<dbReference type="GO" id="GO:0030686">
    <property type="term" value="C:90S preribosome"/>
    <property type="evidence" value="ECO:0007669"/>
    <property type="project" value="TreeGrafter"/>
</dbReference>
<dbReference type="GO" id="GO:0005730">
    <property type="term" value="C:nucleolus"/>
    <property type="evidence" value="ECO:0007669"/>
    <property type="project" value="TreeGrafter"/>
</dbReference>
<sequence length="652" mass="75459">MPRTERKARPNKKRGKKGGKKEEDVQPMEDIEQLEQQQQPQETRDQHFQAAHFGELDEEMLGYFKNVEQTLDDPPFETAEDLRLFVDNVYSEVDGNEFRLATNYSCSLILEKLLKVSDAFQLCVFMNKIRGNTVELFAHRFASHVCQTLLTLTADVVENEVEGSFEVKEGMASMEELVLGLCEDIKPHVGGLISQQFASHDIRILLFLLAGKRIDESGDTKGKLRSKKSVQYKKENNDTFTKSTHRTSSTRKVPDSFKEMFRTLTRELAINMSETEVRTLSVHKVANPVLQLLLEMQEDDKEGQKAKNVLIDRILWGIVTDIDSKEESKDRDAWFETLIRDPVGSHLLEVIVKCAPDAIYRKLYKSYVKTKLEKFSMHPIANFVIQNMISNVRKSKQLAEMVKELGESFERLLNKGKYGVIRSLVESSVRYETSQKEIVERLACALHMPEDSDRKEFVNCCMRLWKVEEWNEASDHEKRDLYRFHLQGSLIVQGIAKMKSDANSILINSFLSQRPEVIYPWCFSPAGSRAFEAILISNEINPKMKKKILRDLLFKYTALAKDKFGSHILEKCWLVADIEMKEKIANELVKSEHDLSSHYIGKGILWTCRIDQFKRKRDDWIEREKGAERKREMFKDILGEDVGLPLLKKQKK</sequence>
<dbReference type="PROSITE" id="PS50302">
    <property type="entry name" value="PUM"/>
    <property type="match status" value="1"/>
</dbReference>
<dbReference type="PANTHER" id="PTHR13102:SF0">
    <property type="entry name" value="NUCLEOLAR PROTEIN 9"/>
    <property type="match status" value="1"/>
</dbReference>
<dbReference type="InterPro" id="IPR011989">
    <property type="entry name" value="ARM-like"/>
</dbReference>
<evidence type="ECO:0000256" key="6">
    <source>
        <dbReference type="SAM" id="MobiDB-lite"/>
    </source>
</evidence>
<dbReference type="Gene3D" id="1.25.10.10">
    <property type="entry name" value="Leucine-rich Repeat Variant"/>
    <property type="match status" value="2"/>
</dbReference>
<name>A0A9P6YKB8_RHIOR</name>
<evidence type="ECO:0000256" key="5">
    <source>
        <dbReference type="PROSITE-ProRule" id="PRU00317"/>
    </source>
</evidence>
<dbReference type="InterPro" id="IPR001313">
    <property type="entry name" value="Pumilio_RNA-bd_rpt"/>
</dbReference>